<dbReference type="PROSITE" id="PS50089">
    <property type="entry name" value="ZF_RING_2"/>
    <property type="match status" value="1"/>
</dbReference>
<comment type="pathway">
    <text evidence="2">Protein modification; protein ubiquitination.</text>
</comment>
<dbReference type="EMBL" id="JAVIJP010000002">
    <property type="protein sequence ID" value="KAL3655290.1"/>
    <property type="molecule type" value="Genomic_DNA"/>
</dbReference>
<evidence type="ECO:0000256" key="9">
    <source>
        <dbReference type="PROSITE-ProRule" id="PRU00175"/>
    </source>
</evidence>
<dbReference type="PANTHER" id="PTHR22937:SF224">
    <property type="entry name" value="E3 UBIQUITIN-PROTEIN LIGASE MBR1-RELATED"/>
    <property type="match status" value="1"/>
</dbReference>
<gene>
    <name evidence="12" type="ORF">CASFOL_001076</name>
</gene>
<feature type="region of interest" description="Disordered" evidence="10">
    <location>
        <begin position="1"/>
        <end position="63"/>
    </location>
</feature>
<feature type="compositionally biased region" description="Polar residues" evidence="10">
    <location>
        <begin position="38"/>
        <end position="60"/>
    </location>
</feature>
<evidence type="ECO:0000313" key="12">
    <source>
        <dbReference type="EMBL" id="KAL3655290.1"/>
    </source>
</evidence>
<evidence type="ECO:0000313" key="13">
    <source>
        <dbReference type="Proteomes" id="UP001632038"/>
    </source>
</evidence>
<evidence type="ECO:0000259" key="11">
    <source>
        <dbReference type="PROSITE" id="PS50089"/>
    </source>
</evidence>
<feature type="region of interest" description="Disordered" evidence="10">
    <location>
        <begin position="460"/>
        <end position="491"/>
    </location>
</feature>
<evidence type="ECO:0000256" key="10">
    <source>
        <dbReference type="SAM" id="MobiDB-lite"/>
    </source>
</evidence>
<dbReference type="GO" id="GO:0008270">
    <property type="term" value="F:zinc ion binding"/>
    <property type="evidence" value="ECO:0007669"/>
    <property type="project" value="UniProtKB-KW"/>
</dbReference>
<feature type="region of interest" description="Disordered" evidence="10">
    <location>
        <begin position="378"/>
        <end position="442"/>
    </location>
</feature>
<dbReference type="Proteomes" id="UP001632038">
    <property type="component" value="Unassembled WGS sequence"/>
</dbReference>
<feature type="compositionally biased region" description="Basic and acidic residues" evidence="10">
    <location>
        <begin position="159"/>
        <end position="171"/>
    </location>
</feature>
<accession>A0ABD3ELJ0</accession>
<keyword evidence="8" id="KW-0862">Zinc</keyword>
<dbReference type="GO" id="GO:0043161">
    <property type="term" value="P:proteasome-mediated ubiquitin-dependent protein catabolic process"/>
    <property type="evidence" value="ECO:0007669"/>
    <property type="project" value="UniProtKB-ARBA"/>
</dbReference>
<dbReference type="AlphaFoldDB" id="A0ABD3ELJ0"/>
<keyword evidence="7" id="KW-0833">Ubl conjugation pathway</keyword>
<dbReference type="InterPro" id="IPR013083">
    <property type="entry name" value="Znf_RING/FYVE/PHD"/>
</dbReference>
<evidence type="ECO:0000256" key="7">
    <source>
        <dbReference type="ARBA" id="ARBA00022786"/>
    </source>
</evidence>
<sequence>MQRPMSSISKLPENLIFDSDTTSSDAGVDSPIPWNTMPIPSQNPLPDSIISSSGAHSQVLQHARRDGQIDEWCLGETSSSAHQHEPYNILSSDSVRINLNGDQTTNGPFRLQSSRSSNAMGPHDLNMTLEFEDQEDDDDCQVIGSSNDQVRPNAGYMTDESKDRPGCSLDGRRLSCKRKTLETNMGPSSGAGSSNFFQNNERRRWLSIPESNISTPVSTENNDVVNNNGPEQANNGLRLGVGRPFSSSPFSLTAHGTPESSIRNYRLRVNGLHQQDSNLPENPLLSPSDVANLDVSSSRYSSRLVLRNRLLDLNPSPSVENRSSLPGQSSLLDVPSMRRNHQSRWSSGPSSTRSSRSFGTTAVSDALYEELAQSTIPRHISEHPMFDPASETGNSSQDPINWNFSSGGHSNNNNGNVASMHHVGSTRGESSSTPSWAHRSSPQYPRRLLEIFRRSLLSDRSSNTNNVGRSSSTQETTPLTGPDDNLGRHVPTSSRSALLERHVDGASGIPHSWTLAAASEGQNSIMSEIRHVLDLMRRRDNLRLEDVMALDHSVLFGMADIHDRHRDMRLDVDNMSYEELLALEERIGNVCTGLTEENILSGLKQWIFVDNKVEDHVETEPCSICREEYNDGEDLGTLECGHDFHKECIKQWLVQKNSCPICKTTGLTT</sequence>
<evidence type="ECO:0000256" key="2">
    <source>
        <dbReference type="ARBA" id="ARBA00004906"/>
    </source>
</evidence>
<feature type="compositionally biased region" description="Polar residues" evidence="10">
    <location>
        <begin position="391"/>
        <end position="400"/>
    </location>
</feature>
<evidence type="ECO:0000256" key="4">
    <source>
        <dbReference type="ARBA" id="ARBA00022679"/>
    </source>
</evidence>
<dbReference type="SMART" id="SM00184">
    <property type="entry name" value="RING"/>
    <property type="match status" value="1"/>
</dbReference>
<keyword evidence="6 9" id="KW-0863">Zinc-finger</keyword>
<keyword evidence="5" id="KW-0479">Metal-binding</keyword>
<keyword evidence="4" id="KW-0808">Transferase</keyword>
<feature type="compositionally biased region" description="Polar residues" evidence="10">
    <location>
        <begin position="315"/>
        <end position="331"/>
    </location>
</feature>
<dbReference type="InterPro" id="IPR001841">
    <property type="entry name" value="Znf_RING"/>
</dbReference>
<feature type="compositionally biased region" description="Polar residues" evidence="10">
    <location>
        <begin position="427"/>
        <end position="442"/>
    </location>
</feature>
<protein>
    <recommendedName>
        <fullName evidence="3">RING-type E3 ubiquitin transferase</fullName>
        <ecNumber evidence="3">2.3.2.27</ecNumber>
    </recommendedName>
</protein>
<reference evidence="13" key="1">
    <citation type="journal article" date="2024" name="IScience">
        <title>Strigolactones Initiate the Formation of Haustorium-like Structures in Castilleja.</title>
        <authorList>
            <person name="Buerger M."/>
            <person name="Peterson D."/>
            <person name="Chory J."/>
        </authorList>
    </citation>
    <scope>NUCLEOTIDE SEQUENCE [LARGE SCALE GENOMIC DNA]</scope>
</reference>
<name>A0ABD3ELJ0_9LAMI</name>
<evidence type="ECO:0000256" key="5">
    <source>
        <dbReference type="ARBA" id="ARBA00022723"/>
    </source>
</evidence>
<feature type="region of interest" description="Disordered" evidence="10">
    <location>
        <begin position="314"/>
        <end position="358"/>
    </location>
</feature>
<proteinExistence type="predicted"/>
<dbReference type="InterPro" id="IPR045191">
    <property type="entry name" value="MBR1/2-like"/>
</dbReference>
<feature type="compositionally biased region" description="Low complexity" evidence="10">
    <location>
        <begin position="343"/>
        <end position="357"/>
    </location>
</feature>
<dbReference type="Pfam" id="PF13639">
    <property type="entry name" value="zf-RING_2"/>
    <property type="match status" value="1"/>
</dbReference>
<comment type="caution">
    <text evidence="12">The sequence shown here is derived from an EMBL/GenBank/DDBJ whole genome shotgun (WGS) entry which is preliminary data.</text>
</comment>
<feature type="region of interest" description="Disordered" evidence="10">
    <location>
        <begin position="144"/>
        <end position="171"/>
    </location>
</feature>
<feature type="region of interest" description="Disordered" evidence="10">
    <location>
        <begin position="212"/>
        <end position="231"/>
    </location>
</feature>
<feature type="compositionally biased region" description="Polar residues" evidence="10">
    <location>
        <begin position="460"/>
        <end position="479"/>
    </location>
</feature>
<evidence type="ECO:0000256" key="1">
    <source>
        <dbReference type="ARBA" id="ARBA00000900"/>
    </source>
</evidence>
<feature type="domain" description="RING-type" evidence="11">
    <location>
        <begin position="622"/>
        <end position="663"/>
    </location>
</feature>
<comment type="catalytic activity">
    <reaction evidence="1">
        <text>S-ubiquitinyl-[E2 ubiquitin-conjugating enzyme]-L-cysteine + [acceptor protein]-L-lysine = [E2 ubiquitin-conjugating enzyme]-L-cysteine + N(6)-ubiquitinyl-[acceptor protein]-L-lysine.</text>
        <dbReference type="EC" id="2.3.2.27"/>
    </reaction>
</comment>
<dbReference type="Gene3D" id="3.30.40.10">
    <property type="entry name" value="Zinc/RING finger domain, C3HC4 (zinc finger)"/>
    <property type="match status" value="1"/>
</dbReference>
<dbReference type="GO" id="GO:0010228">
    <property type="term" value="P:vegetative to reproductive phase transition of meristem"/>
    <property type="evidence" value="ECO:0007669"/>
    <property type="project" value="UniProtKB-ARBA"/>
</dbReference>
<evidence type="ECO:0000256" key="8">
    <source>
        <dbReference type="ARBA" id="ARBA00022833"/>
    </source>
</evidence>
<feature type="compositionally biased region" description="Low complexity" evidence="10">
    <location>
        <begin position="401"/>
        <end position="416"/>
    </location>
</feature>
<keyword evidence="13" id="KW-1185">Reference proteome</keyword>
<dbReference type="GO" id="GO:0061630">
    <property type="term" value="F:ubiquitin protein ligase activity"/>
    <property type="evidence" value="ECO:0007669"/>
    <property type="project" value="UniProtKB-EC"/>
</dbReference>
<dbReference type="PANTHER" id="PTHR22937">
    <property type="entry name" value="E3 UBIQUITIN-PROTEIN LIGASE RNF165"/>
    <property type="match status" value="1"/>
</dbReference>
<evidence type="ECO:0000256" key="3">
    <source>
        <dbReference type="ARBA" id="ARBA00012483"/>
    </source>
</evidence>
<dbReference type="SUPFAM" id="SSF57850">
    <property type="entry name" value="RING/U-box"/>
    <property type="match status" value="1"/>
</dbReference>
<evidence type="ECO:0000256" key="6">
    <source>
        <dbReference type="ARBA" id="ARBA00022771"/>
    </source>
</evidence>
<dbReference type="EC" id="2.3.2.27" evidence="3"/>
<organism evidence="12 13">
    <name type="scientific">Castilleja foliolosa</name>
    <dbReference type="NCBI Taxonomy" id="1961234"/>
    <lineage>
        <taxon>Eukaryota</taxon>
        <taxon>Viridiplantae</taxon>
        <taxon>Streptophyta</taxon>
        <taxon>Embryophyta</taxon>
        <taxon>Tracheophyta</taxon>
        <taxon>Spermatophyta</taxon>
        <taxon>Magnoliopsida</taxon>
        <taxon>eudicotyledons</taxon>
        <taxon>Gunneridae</taxon>
        <taxon>Pentapetalae</taxon>
        <taxon>asterids</taxon>
        <taxon>lamiids</taxon>
        <taxon>Lamiales</taxon>
        <taxon>Orobanchaceae</taxon>
        <taxon>Pedicularideae</taxon>
        <taxon>Castillejinae</taxon>
        <taxon>Castilleja</taxon>
    </lineage>
</organism>
<dbReference type="FunFam" id="3.30.40.10:FF:000309">
    <property type="entry name" value="E3 ubiquitin-protein ligase MBR2"/>
    <property type="match status" value="1"/>
</dbReference>